<sequence length="261" mass="29493">MRLTILGSGSSKGISRVGHRDALCVDARKKGSKSRRRRSSALVEQAGRRILIDVSPDFLSQMKRARVSRLDAVLLTHAHADATGGLSDLGKWIRLRRHDPVTLYAHPDTIRRLRRSFPKSIIPIPVRPFRMITIAGMNIRFIPVRHGMRGIATYGFRFGRRLFFASDMDATSPAGIKIIHGTPTIILDGAFWEYKRLRGHFSVPDTLEFAKTIRPRRLIITQSGHSFPPHNLAEAEIRRLAKQKSCPFPVKLAYDGMKIEI</sequence>
<dbReference type="InterPro" id="IPR001279">
    <property type="entry name" value="Metallo-B-lactamas"/>
</dbReference>
<name>A0A1F7U8J0_9BACT</name>
<dbReference type="InterPro" id="IPR036866">
    <property type="entry name" value="RibonucZ/Hydroxyglut_hydro"/>
</dbReference>
<dbReference type="SUPFAM" id="SSF56281">
    <property type="entry name" value="Metallo-hydrolase/oxidoreductase"/>
    <property type="match status" value="1"/>
</dbReference>
<evidence type="ECO:0000259" key="1">
    <source>
        <dbReference type="SMART" id="SM00849"/>
    </source>
</evidence>
<evidence type="ECO:0000313" key="3">
    <source>
        <dbReference type="Proteomes" id="UP000176303"/>
    </source>
</evidence>
<dbReference type="PANTHER" id="PTHR42663">
    <property type="entry name" value="HYDROLASE C777.06C-RELATED-RELATED"/>
    <property type="match status" value="1"/>
</dbReference>
<evidence type="ECO:0000313" key="2">
    <source>
        <dbReference type="EMBL" id="OGL74034.1"/>
    </source>
</evidence>
<feature type="domain" description="Metallo-beta-lactamase" evidence="1">
    <location>
        <begin position="37"/>
        <end position="211"/>
    </location>
</feature>
<accession>A0A1F7U8J0</accession>
<comment type="caution">
    <text evidence="2">The sequence shown here is derived from an EMBL/GenBank/DDBJ whole genome shotgun (WGS) entry which is preliminary data.</text>
</comment>
<dbReference type="EMBL" id="MGDZ01000010">
    <property type="protein sequence ID" value="OGL74034.1"/>
    <property type="molecule type" value="Genomic_DNA"/>
</dbReference>
<dbReference type="PANTHER" id="PTHR42663:SF6">
    <property type="entry name" value="HYDROLASE C777.06C-RELATED"/>
    <property type="match status" value="1"/>
</dbReference>
<organism evidence="2 3">
    <name type="scientific">Candidatus Uhrbacteria bacterium RIFCSPHIGHO2_02_FULL_57_19</name>
    <dbReference type="NCBI Taxonomy" id="1802391"/>
    <lineage>
        <taxon>Bacteria</taxon>
        <taxon>Candidatus Uhriibacteriota</taxon>
    </lineage>
</organism>
<dbReference type="AlphaFoldDB" id="A0A1F7U8J0"/>
<dbReference type="CDD" id="cd16279">
    <property type="entry name" value="metallo-hydrolase-like_MBL-fold"/>
    <property type="match status" value="1"/>
</dbReference>
<dbReference type="Gene3D" id="3.60.15.10">
    <property type="entry name" value="Ribonuclease Z/Hydroxyacylglutathione hydrolase-like"/>
    <property type="match status" value="1"/>
</dbReference>
<gene>
    <name evidence="2" type="ORF">A3D72_00895</name>
</gene>
<protein>
    <recommendedName>
        <fullName evidence="1">Metallo-beta-lactamase domain-containing protein</fullName>
    </recommendedName>
</protein>
<proteinExistence type="predicted"/>
<dbReference type="Proteomes" id="UP000176303">
    <property type="component" value="Unassembled WGS sequence"/>
</dbReference>
<dbReference type="SMART" id="SM00849">
    <property type="entry name" value="Lactamase_B"/>
    <property type="match status" value="1"/>
</dbReference>
<dbReference type="STRING" id="1802391.A3D72_00895"/>
<reference evidence="2 3" key="1">
    <citation type="journal article" date="2016" name="Nat. Commun.">
        <title>Thousands of microbial genomes shed light on interconnected biogeochemical processes in an aquifer system.</title>
        <authorList>
            <person name="Anantharaman K."/>
            <person name="Brown C.T."/>
            <person name="Hug L.A."/>
            <person name="Sharon I."/>
            <person name="Castelle C.J."/>
            <person name="Probst A.J."/>
            <person name="Thomas B.C."/>
            <person name="Singh A."/>
            <person name="Wilkins M.J."/>
            <person name="Karaoz U."/>
            <person name="Brodie E.L."/>
            <person name="Williams K.H."/>
            <person name="Hubbard S.S."/>
            <person name="Banfield J.F."/>
        </authorList>
    </citation>
    <scope>NUCLEOTIDE SEQUENCE [LARGE SCALE GENOMIC DNA]</scope>
</reference>
<dbReference type="Pfam" id="PF12706">
    <property type="entry name" value="Lactamase_B_2"/>
    <property type="match status" value="1"/>
</dbReference>